<keyword evidence="4 11" id="KW-0808">Transferase</keyword>
<comment type="subcellular location">
    <subcellularLocation>
        <location evidence="11">Cell membrane</location>
        <topology evidence="11">Multi-pass membrane protein</topology>
    </subcellularLocation>
    <subcellularLocation>
        <location evidence="1">Membrane</location>
        <topology evidence="1">Multi-pass membrane protein</topology>
    </subcellularLocation>
</comment>
<feature type="transmembrane region" description="Helical" evidence="11">
    <location>
        <begin position="77"/>
        <end position="96"/>
    </location>
</feature>
<protein>
    <recommendedName>
        <fullName evidence="11">Peptidoglycan glycosyltransferase RodA</fullName>
        <shortName evidence="11">PGT</shortName>
        <ecNumber evidence="11">2.4.99.28</ecNumber>
    </recommendedName>
    <alternativeName>
        <fullName evidence="11">Cell elongation protein RodA</fullName>
    </alternativeName>
    <alternativeName>
        <fullName evidence="11">Cell wall polymerase</fullName>
    </alternativeName>
    <alternativeName>
        <fullName evidence="11">Peptidoglycan polymerase</fullName>
        <shortName evidence="11">PG polymerase</shortName>
    </alternativeName>
</protein>
<evidence type="ECO:0000256" key="8">
    <source>
        <dbReference type="ARBA" id="ARBA00022989"/>
    </source>
</evidence>
<dbReference type="EC" id="2.4.99.28" evidence="11"/>
<keyword evidence="9 11" id="KW-0472">Membrane</keyword>
<reference evidence="12 13" key="2">
    <citation type="submission" date="2016-08" db="EMBL/GenBank/DDBJ databases">
        <title>Orenia metallireducens sp. nov. strain Z6, a Novel Metal-reducing Firmicute from the Deep Subsurface.</title>
        <authorList>
            <person name="Maxim B.I."/>
            <person name="Kenneth K."/>
            <person name="Flynn T.M."/>
            <person name="Oloughlin E.J."/>
            <person name="Locke R.A."/>
            <person name="Weber J.R."/>
            <person name="Egan S.M."/>
            <person name="Mackie R.I."/>
            <person name="Cann I.K."/>
        </authorList>
    </citation>
    <scope>NUCLEOTIDE SEQUENCE [LARGE SCALE GENOMIC DNA]</scope>
    <source>
        <strain evidence="12 13">Z6</strain>
    </source>
</reference>
<accession>A0A1C0A582</accession>
<evidence type="ECO:0000256" key="3">
    <source>
        <dbReference type="ARBA" id="ARBA00022676"/>
    </source>
</evidence>
<dbReference type="GO" id="GO:0008360">
    <property type="term" value="P:regulation of cell shape"/>
    <property type="evidence" value="ECO:0007669"/>
    <property type="project" value="UniProtKB-KW"/>
</dbReference>
<keyword evidence="2 11" id="KW-1003">Cell membrane</keyword>
<dbReference type="GO" id="GO:0051301">
    <property type="term" value="P:cell division"/>
    <property type="evidence" value="ECO:0007669"/>
    <property type="project" value="InterPro"/>
</dbReference>
<dbReference type="Pfam" id="PF01098">
    <property type="entry name" value="FTSW_RODA_SPOVE"/>
    <property type="match status" value="1"/>
</dbReference>
<comment type="function">
    <text evidence="11">Peptidoglycan polymerase that is essential for cell wall elongation.</text>
</comment>
<dbReference type="HAMAP" id="MF_02079">
    <property type="entry name" value="PGT_RodA"/>
    <property type="match status" value="1"/>
</dbReference>
<dbReference type="AlphaFoldDB" id="A0A1C0A582"/>
<keyword evidence="6 11" id="KW-0133">Cell shape</keyword>
<organism evidence="12 13">
    <name type="scientific">Orenia metallireducens</name>
    <dbReference type="NCBI Taxonomy" id="1413210"/>
    <lineage>
        <taxon>Bacteria</taxon>
        <taxon>Bacillati</taxon>
        <taxon>Bacillota</taxon>
        <taxon>Clostridia</taxon>
        <taxon>Halanaerobiales</taxon>
        <taxon>Halobacteroidaceae</taxon>
        <taxon>Orenia</taxon>
    </lineage>
</organism>
<gene>
    <name evidence="11" type="primary">rodA</name>
    <name evidence="12" type="ORF">U472_12970</name>
</gene>
<feature type="transmembrane region" description="Helical" evidence="11">
    <location>
        <begin position="185"/>
        <end position="206"/>
    </location>
</feature>
<dbReference type="EMBL" id="LWDV01000010">
    <property type="protein sequence ID" value="OCL25266.1"/>
    <property type="molecule type" value="Genomic_DNA"/>
</dbReference>
<dbReference type="GO" id="GO:0005886">
    <property type="term" value="C:plasma membrane"/>
    <property type="evidence" value="ECO:0007669"/>
    <property type="project" value="UniProtKB-SubCell"/>
</dbReference>
<keyword evidence="3 11" id="KW-0328">Glycosyltransferase</keyword>
<evidence type="ECO:0000256" key="9">
    <source>
        <dbReference type="ARBA" id="ARBA00023136"/>
    </source>
</evidence>
<evidence type="ECO:0000256" key="2">
    <source>
        <dbReference type="ARBA" id="ARBA00022475"/>
    </source>
</evidence>
<dbReference type="RefSeq" id="WP_068719178.1">
    <property type="nucleotide sequence ID" value="NZ_LWDV01000010.1"/>
</dbReference>
<dbReference type="InterPro" id="IPR011923">
    <property type="entry name" value="RodA/MrdB"/>
</dbReference>
<feature type="transmembrane region" description="Helical" evidence="11">
    <location>
        <begin position="348"/>
        <end position="370"/>
    </location>
</feature>
<dbReference type="Proteomes" id="UP000093514">
    <property type="component" value="Unassembled WGS sequence"/>
</dbReference>
<proteinExistence type="inferred from homology"/>
<dbReference type="GO" id="GO:0009252">
    <property type="term" value="P:peptidoglycan biosynthetic process"/>
    <property type="evidence" value="ECO:0007669"/>
    <property type="project" value="UniProtKB-UniRule"/>
</dbReference>
<comment type="caution">
    <text evidence="12">The sequence shown here is derived from an EMBL/GenBank/DDBJ whole genome shotgun (WGS) entry which is preliminary data.</text>
</comment>
<dbReference type="PROSITE" id="PS00428">
    <property type="entry name" value="FTSW_RODA_SPOVE"/>
    <property type="match status" value="1"/>
</dbReference>
<feature type="transmembrane region" description="Helical" evidence="11">
    <location>
        <begin position="50"/>
        <end position="70"/>
    </location>
</feature>
<dbReference type="PANTHER" id="PTHR30474:SF1">
    <property type="entry name" value="PEPTIDOGLYCAN GLYCOSYLTRANSFERASE MRDB"/>
    <property type="match status" value="1"/>
</dbReference>
<dbReference type="NCBIfam" id="TIGR02210">
    <property type="entry name" value="rodA_shape"/>
    <property type="match status" value="1"/>
</dbReference>
<feature type="transmembrane region" description="Helical" evidence="11">
    <location>
        <begin position="12"/>
        <end position="30"/>
    </location>
</feature>
<feature type="transmembrane region" description="Helical" evidence="11">
    <location>
        <begin position="281"/>
        <end position="299"/>
    </location>
</feature>
<dbReference type="GO" id="GO:0008955">
    <property type="term" value="F:peptidoglycan glycosyltransferase activity"/>
    <property type="evidence" value="ECO:0007669"/>
    <property type="project" value="UniProtKB-UniRule"/>
</dbReference>
<sequence>MIIKKLIKNIDYLIPIITLLLIITGLVIIGSATNITDNPLLQNTFLKKQIIAAIVGIILVIISLFFDYRILRDYVSVIYVLNILILLTVLFFGSTIKGGQGWIRLGPVNFQPAETAKLAVIIALADVLAKGKYNVYYILGLIVPGIYIGVPFILVLLQNDLGSALVLIAIFVGMIYVAGANAKFLVGTFLSGIGTVVAWITVHIYWGVPIPLKQYQLNRLLVLVNPQLDPLGAGYNVIQSKIAIGSGGLLGKGLFGGTQNQLNFLPERHTDFIFSVLGEEFGFIGALLILLLYLLLLWRGVKVAMEAKDEFGQLLVVGILSMFAFHILENVGMTIGIMPVTGIPLPFLSYGGSSLLTNLMAIAIIMNVNIRRKKMLF</sequence>
<evidence type="ECO:0000256" key="6">
    <source>
        <dbReference type="ARBA" id="ARBA00022960"/>
    </source>
</evidence>
<evidence type="ECO:0000256" key="1">
    <source>
        <dbReference type="ARBA" id="ARBA00004141"/>
    </source>
</evidence>
<dbReference type="PANTHER" id="PTHR30474">
    <property type="entry name" value="CELL CYCLE PROTEIN"/>
    <property type="match status" value="1"/>
</dbReference>
<dbReference type="InterPro" id="IPR018365">
    <property type="entry name" value="Cell_cycle_FtsW-rel_CS"/>
</dbReference>
<comment type="catalytic activity">
    <reaction evidence="11">
        <text>[GlcNAc-(1-&gt;4)-Mur2Ac(oyl-L-Ala-gamma-D-Glu-L-Lys-D-Ala-D-Ala)](n)-di-trans,octa-cis-undecaprenyl diphosphate + beta-D-GlcNAc-(1-&gt;4)-Mur2Ac(oyl-L-Ala-gamma-D-Glu-L-Lys-D-Ala-D-Ala)-di-trans,octa-cis-undecaprenyl diphosphate = [GlcNAc-(1-&gt;4)-Mur2Ac(oyl-L-Ala-gamma-D-Glu-L-Lys-D-Ala-D-Ala)](n+1)-di-trans,octa-cis-undecaprenyl diphosphate + di-trans,octa-cis-undecaprenyl diphosphate + H(+)</text>
        <dbReference type="Rhea" id="RHEA:23708"/>
        <dbReference type="Rhea" id="RHEA-COMP:9602"/>
        <dbReference type="Rhea" id="RHEA-COMP:9603"/>
        <dbReference type="ChEBI" id="CHEBI:15378"/>
        <dbReference type="ChEBI" id="CHEBI:58405"/>
        <dbReference type="ChEBI" id="CHEBI:60033"/>
        <dbReference type="ChEBI" id="CHEBI:78435"/>
        <dbReference type="EC" id="2.4.99.28"/>
    </reaction>
</comment>
<dbReference type="OrthoDB" id="9812661at2"/>
<evidence type="ECO:0000256" key="5">
    <source>
        <dbReference type="ARBA" id="ARBA00022692"/>
    </source>
</evidence>
<feature type="transmembrane region" description="Helical" evidence="11">
    <location>
        <begin position="161"/>
        <end position="178"/>
    </location>
</feature>
<evidence type="ECO:0000256" key="11">
    <source>
        <dbReference type="HAMAP-Rule" id="MF_02079"/>
    </source>
</evidence>
<keyword evidence="8 11" id="KW-1133">Transmembrane helix</keyword>
<evidence type="ECO:0000256" key="10">
    <source>
        <dbReference type="ARBA" id="ARBA00023316"/>
    </source>
</evidence>
<comment type="similarity">
    <text evidence="11">Belongs to the SEDS family. MrdB/RodA subfamily.</text>
</comment>
<feature type="transmembrane region" description="Helical" evidence="11">
    <location>
        <begin position="311"/>
        <end position="328"/>
    </location>
</feature>
<name>A0A1C0A582_9FIRM</name>
<dbReference type="GO" id="GO:0032153">
    <property type="term" value="C:cell division site"/>
    <property type="evidence" value="ECO:0007669"/>
    <property type="project" value="TreeGrafter"/>
</dbReference>
<evidence type="ECO:0000313" key="12">
    <source>
        <dbReference type="EMBL" id="OCL25266.1"/>
    </source>
</evidence>
<evidence type="ECO:0000313" key="13">
    <source>
        <dbReference type="Proteomes" id="UP000093514"/>
    </source>
</evidence>
<evidence type="ECO:0000256" key="4">
    <source>
        <dbReference type="ARBA" id="ARBA00022679"/>
    </source>
</evidence>
<dbReference type="GO" id="GO:0015648">
    <property type="term" value="F:lipid-linked peptidoglycan transporter activity"/>
    <property type="evidence" value="ECO:0007669"/>
    <property type="project" value="TreeGrafter"/>
</dbReference>
<keyword evidence="13" id="KW-1185">Reference proteome</keyword>
<feature type="transmembrane region" description="Helical" evidence="11">
    <location>
        <begin position="108"/>
        <end position="128"/>
    </location>
</feature>
<feature type="transmembrane region" description="Helical" evidence="11">
    <location>
        <begin position="135"/>
        <end position="155"/>
    </location>
</feature>
<dbReference type="UniPathway" id="UPA00219"/>
<dbReference type="GO" id="GO:0071555">
    <property type="term" value="P:cell wall organization"/>
    <property type="evidence" value="ECO:0007669"/>
    <property type="project" value="UniProtKB-KW"/>
</dbReference>
<evidence type="ECO:0000256" key="7">
    <source>
        <dbReference type="ARBA" id="ARBA00022984"/>
    </source>
</evidence>
<dbReference type="InterPro" id="IPR001182">
    <property type="entry name" value="FtsW/RodA"/>
</dbReference>
<keyword evidence="5 11" id="KW-0812">Transmembrane</keyword>
<reference evidence="13" key="1">
    <citation type="submission" date="2016-07" db="EMBL/GenBank/DDBJ databases">
        <authorList>
            <person name="Florea S."/>
            <person name="Webb J.S."/>
            <person name="Jaromczyk J."/>
            <person name="Schardl C.L."/>
        </authorList>
    </citation>
    <scope>NUCLEOTIDE SEQUENCE [LARGE SCALE GENOMIC DNA]</scope>
    <source>
        <strain evidence="13">Z6</strain>
    </source>
</reference>
<keyword evidence="7 11" id="KW-0573">Peptidoglycan synthesis</keyword>
<keyword evidence="10 11" id="KW-0961">Cell wall biogenesis/degradation</keyword>
<comment type="pathway">
    <text evidence="11">Cell wall biogenesis; peptidoglycan biosynthesis.</text>
</comment>